<dbReference type="PANTHER" id="PTHR37534">
    <property type="entry name" value="TRANSCRIPTIONAL ACTIVATOR PROTEIN UGA3"/>
    <property type="match status" value="1"/>
</dbReference>
<organism evidence="3 4">
    <name type="scientific">Hyaloscypha bicolor E</name>
    <dbReference type="NCBI Taxonomy" id="1095630"/>
    <lineage>
        <taxon>Eukaryota</taxon>
        <taxon>Fungi</taxon>
        <taxon>Dikarya</taxon>
        <taxon>Ascomycota</taxon>
        <taxon>Pezizomycotina</taxon>
        <taxon>Leotiomycetes</taxon>
        <taxon>Helotiales</taxon>
        <taxon>Hyaloscyphaceae</taxon>
        <taxon>Hyaloscypha</taxon>
        <taxon>Hyaloscypha bicolor</taxon>
    </lineage>
</organism>
<dbReference type="Proteomes" id="UP000235371">
    <property type="component" value="Unassembled WGS sequence"/>
</dbReference>
<dbReference type="PROSITE" id="PS50048">
    <property type="entry name" value="ZN2_CY6_FUNGAL_2"/>
    <property type="match status" value="1"/>
</dbReference>
<dbReference type="GO" id="GO:0008270">
    <property type="term" value="F:zinc ion binding"/>
    <property type="evidence" value="ECO:0007669"/>
    <property type="project" value="InterPro"/>
</dbReference>
<dbReference type="PANTHER" id="PTHR37534:SF4">
    <property type="entry name" value="ZN(II)2CYS6 TRANSCRIPTION FACTOR (EUROFUNG)"/>
    <property type="match status" value="1"/>
</dbReference>
<reference evidence="3 4" key="1">
    <citation type="submission" date="2016-04" db="EMBL/GenBank/DDBJ databases">
        <title>A degradative enzymes factory behind the ericoid mycorrhizal symbiosis.</title>
        <authorList>
            <consortium name="DOE Joint Genome Institute"/>
            <person name="Martino E."/>
            <person name="Morin E."/>
            <person name="Grelet G."/>
            <person name="Kuo A."/>
            <person name="Kohler A."/>
            <person name="Daghino S."/>
            <person name="Barry K."/>
            <person name="Choi C."/>
            <person name="Cichocki N."/>
            <person name="Clum A."/>
            <person name="Copeland A."/>
            <person name="Hainaut M."/>
            <person name="Haridas S."/>
            <person name="Labutti K."/>
            <person name="Lindquist E."/>
            <person name="Lipzen A."/>
            <person name="Khouja H.-R."/>
            <person name="Murat C."/>
            <person name="Ohm R."/>
            <person name="Olson A."/>
            <person name="Spatafora J."/>
            <person name="Veneault-Fourrey C."/>
            <person name="Henrissat B."/>
            <person name="Grigoriev I."/>
            <person name="Martin F."/>
            <person name="Perotto S."/>
        </authorList>
    </citation>
    <scope>NUCLEOTIDE SEQUENCE [LARGE SCALE GENOMIC DNA]</scope>
    <source>
        <strain evidence="3 4">E</strain>
    </source>
</reference>
<proteinExistence type="predicted"/>
<evidence type="ECO:0000313" key="3">
    <source>
        <dbReference type="EMBL" id="PMD66359.1"/>
    </source>
</evidence>
<keyword evidence="1" id="KW-0539">Nucleus</keyword>
<dbReference type="GO" id="GO:0000981">
    <property type="term" value="F:DNA-binding transcription factor activity, RNA polymerase II-specific"/>
    <property type="evidence" value="ECO:0007669"/>
    <property type="project" value="InterPro"/>
</dbReference>
<sequence length="591" mass="66781">MSGSVAVRQRTRKGCLTCRRRRRKCDEARPRCQNCEEKQLDCRYGLQVIFRESNLLGLTPVERRDLERRGPLRYSDLRFVDAMEEDLEFFERSPTKDYTTHAIRQGLEAVEQSPSSDLHNDFGDNRLNAENDWDINEAGRRTMEGIETNGFIRTPTITTTPPRGTDKASIEELIDTGQAVSLPRSQNPMSLEYLASPISSSFSLQSYAFCDALSSQRAEPRNPNGFVSVEGVNEATISTTTKHYLFKIFLERTSSWLDLNRLTNSLAIELSILARTSPSLLYSMLENAACQEITNLTPSSHHIVRSTLRTLTLKLLHSEVCRSNSVVAAENLLRVSQLLMTELLDWNVVLRSSGYNTTSTQDEVSHQRLLSWVMARFDIAAALISALPTVADFEQYGISQPLPANKVQDAIILCGKAVDLKLSQSIHPIGKMEEWLKLYTATENWQVCLDTGAQPILAINGVKAADSEDILTSFPLVIYTNRADFYISFLYHLSCLLLLQSRPHSLRRMKSACLKTIPWHSVQLCGISKSNRLAWSWDPIVVAALLFAGKFLSYCEQQSEMVQHLQGLSELTGWKTRKEIEKLKEFWNAGQ</sequence>
<name>A0A2J6TTK3_9HELO</name>
<dbReference type="InParanoid" id="A0A2J6TTK3"/>
<keyword evidence="4" id="KW-1185">Reference proteome</keyword>
<evidence type="ECO:0000313" key="4">
    <source>
        <dbReference type="Proteomes" id="UP000235371"/>
    </source>
</evidence>
<accession>A0A2J6TTK3</accession>
<protein>
    <recommendedName>
        <fullName evidence="2">Zn(2)-C6 fungal-type domain-containing protein</fullName>
    </recommendedName>
</protein>
<dbReference type="PROSITE" id="PS00463">
    <property type="entry name" value="ZN2_CY6_FUNGAL_1"/>
    <property type="match status" value="1"/>
</dbReference>
<dbReference type="CDD" id="cd00067">
    <property type="entry name" value="GAL4"/>
    <property type="match status" value="1"/>
</dbReference>
<gene>
    <name evidence="3" type="ORF">K444DRAFT_658697</name>
</gene>
<evidence type="ECO:0000259" key="2">
    <source>
        <dbReference type="PROSITE" id="PS50048"/>
    </source>
</evidence>
<feature type="domain" description="Zn(2)-C6 fungal-type" evidence="2">
    <location>
        <begin position="14"/>
        <end position="44"/>
    </location>
</feature>
<dbReference type="OrthoDB" id="5419315at2759"/>
<dbReference type="GO" id="GO:0000976">
    <property type="term" value="F:transcription cis-regulatory region binding"/>
    <property type="evidence" value="ECO:0007669"/>
    <property type="project" value="TreeGrafter"/>
</dbReference>
<evidence type="ECO:0000256" key="1">
    <source>
        <dbReference type="ARBA" id="ARBA00023242"/>
    </source>
</evidence>
<dbReference type="AlphaFoldDB" id="A0A2J6TTK3"/>
<dbReference type="InterPro" id="IPR036864">
    <property type="entry name" value="Zn2-C6_fun-type_DNA-bd_sf"/>
</dbReference>
<dbReference type="GO" id="GO:0005634">
    <property type="term" value="C:nucleus"/>
    <property type="evidence" value="ECO:0007669"/>
    <property type="project" value="TreeGrafter"/>
</dbReference>
<dbReference type="RefSeq" id="XP_024743263.1">
    <property type="nucleotide sequence ID" value="XM_024886293.1"/>
</dbReference>
<dbReference type="STRING" id="1095630.A0A2J6TTK3"/>
<dbReference type="SMART" id="SM00066">
    <property type="entry name" value="GAL4"/>
    <property type="match status" value="1"/>
</dbReference>
<dbReference type="Gene3D" id="4.10.240.10">
    <property type="entry name" value="Zn(2)-C6 fungal-type DNA-binding domain"/>
    <property type="match status" value="1"/>
</dbReference>
<dbReference type="InterPro" id="IPR001138">
    <property type="entry name" value="Zn2Cys6_DnaBD"/>
</dbReference>
<dbReference type="Pfam" id="PF00172">
    <property type="entry name" value="Zn_clus"/>
    <property type="match status" value="1"/>
</dbReference>
<dbReference type="GeneID" id="36594370"/>
<dbReference type="GO" id="GO:0045944">
    <property type="term" value="P:positive regulation of transcription by RNA polymerase II"/>
    <property type="evidence" value="ECO:0007669"/>
    <property type="project" value="TreeGrafter"/>
</dbReference>
<dbReference type="EMBL" id="KZ613743">
    <property type="protein sequence ID" value="PMD66359.1"/>
    <property type="molecule type" value="Genomic_DNA"/>
</dbReference>
<dbReference type="SUPFAM" id="SSF57701">
    <property type="entry name" value="Zn2/Cys6 DNA-binding domain"/>
    <property type="match status" value="1"/>
</dbReference>